<proteinExistence type="inferred from homology"/>
<organism evidence="9 10">
    <name type="scientific">Candidatus Alectryocaccomicrobium excrementavium</name>
    <dbReference type="NCBI Taxonomy" id="2840668"/>
    <lineage>
        <taxon>Bacteria</taxon>
        <taxon>Bacillati</taxon>
        <taxon>Bacillota</taxon>
        <taxon>Clostridia</taxon>
        <taxon>Candidatus Alectryocaccomicrobium</taxon>
    </lineage>
</organism>
<dbReference type="InterPro" id="IPR018076">
    <property type="entry name" value="T2SS_GspF_dom"/>
</dbReference>
<dbReference type="EMBL" id="DVJN01000048">
    <property type="protein sequence ID" value="HIS91864.1"/>
    <property type="molecule type" value="Genomic_DNA"/>
</dbReference>
<dbReference type="AlphaFoldDB" id="A0A9D1FYP8"/>
<feature type="domain" description="Type II secretion system protein GspF" evidence="8">
    <location>
        <begin position="221"/>
        <end position="341"/>
    </location>
</feature>
<reference evidence="9" key="1">
    <citation type="submission" date="2020-10" db="EMBL/GenBank/DDBJ databases">
        <authorList>
            <person name="Gilroy R."/>
        </authorList>
    </citation>
    <scope>NUCLEOTIDE SEQUENCE</scope>
    <source>
        <strain evidence="9">13766</strain>
    </source>
</reference>
<dbReference type="Pfam" id="PF00482">
    <property type="entry name" value="T2SSF"/>
    <property type="match status" value="2"/>
</dbReference>
<evidence type="ECO:0000256" key="7">
    <source>
        <dbReference type="SAM" id="Phobius"/>
    </source>
</evidence>
<evidence type="ECO:0000256" key="1">
    <source>
        <dbReference type="ARBA" id="ARBA00004651"/>
    </source>
</evidence>
<comment type="subcellular location">
    <subcellularLocation>
        <location evidence="1">Cell membrane</location>
        <topology evidence="1">Multi-pass membrane protein</topology>
    </subcellularLocation>
</comment>
<dbReference type="PANTHER" id="PTHR30012:SF0">
    <property type="entry name" value="TYPE II SECRETION SYSTEM PROTEIN F-RELATED"/>
    <property type="match status" value="1"/>
</dbReference>
<evidence type="ECO:0000313" key="10">
    <source>
        <dbReference type="Proteomes" id="UP000824140"/>
    </source>
</evidence>
<dbReference type="InterPro" id="IPR003004">
    <property type="entry name" value="GspF/PilC"/>
</dbReference>
<evidence type="ECO:0000256" key="6">
    <source>
        <dbReference type="ARBA" id="ARBA00023136"/>
    </source>
</evidence>
<feature type="transmembrane region" description="Helical" evidence="7">
    <location>
        <begin position="323"/>
        <end position="346"/>
    </location>
</feature>
<dbReference type="PANTHER" id="PTHR30012">
    <property type="entry name" value="GENERAL SECRETION PATHWAY PROTEIN"/>
    <property type="match status" value="1"/>
</dbReference>
<evidence type="ECO:0000256" key="5">
    <source>
        <dbReference type="ARBA" id="ARBA00022989"/>
    </source>
</evidence>
<name>A0A9D1FYP8_9FIRM</name>
<dbReference type="InterPro" id="IPR042094">
    <property type="entry name" value="T2SS_GspF_sf"/>
</dbReference>
<keyword evidence="5 7" id="KW-1133">Transmembrane helix</keyword>
<evidence type="ECO:0000313" key="9">
    <source>
        <dbReference type="EMBL" id="HIS91864.1"/>
    </source>
</evidence>
<evidence type="ECO:0000256" key="4">
    <source>
        <dbReference type="ARBA" id="ARBA00022692"/>
    </source>
</evidence>
<protein>
    <submittedName>
        <fullName evidence="9">Type II secretion system F family protein</fullName>
    </submittedName>
</protein>
<keyword evidence="3" id="KW-1003">Cell membrane</keyword>
<accession>A0A9D1FYP8</accession>
<evidence type="ECO:0000256" key="3">
    <source>
        <dbReference type="ARBA" id="ARBA00022475"/>
    </source>
</evidence>
<reference evidence="9" key="2">
    <citation type="journal article" date="2021" name="PeerJ">
        <title>Extensive microbial diversity within the chicken gut microbiome revealed by metagenomics and culture.</title>
        <authorList>
            <person name="Gilroy R."/>
            <person name="Ravi A."/>
            <person name="Getino M."/>
            <person name="Pursley I."/>
            <person name="Horton D.L."/>
            <person name="Alikhan N.F."/>
            <person name="Baker D."/>
            <person name="Gharbi K."/>
            <person name="Hall N."/>
            <person name="Watson M."/>
            <person name="Adriaenssens E.M."/>
            <person name="Foster-Nyarko E."/>
            <person name="Jarju S."/>
            <person name="Secka A."/>
            <person name="Antonio M."/>
            <person name="Oren A."/>
            <person name="Chaudhuri R.R."/>
            <person name="La Ragione R."/>
            <person name="Hildebrand F."/>
            <person name="Pallen M.J."/>
        </authorList>
    </citation>
    <scope>NUCLEOTIDE SEQUENCE</scope>
    <source>
        <strain evidence="9">13766</strain>
    </source>
</reference>
<feature type="transmembrane region" description="Helical" evidence="7">
    <location>
        <begin position="166"/>
        <end position="188"/>
    </location>
</feature>
<keyword evidence="6 7" id="KW-0472">Membrane</keyword>
<evidence type="ECO:0000256" key="2">
    <source>
        <dbReference type="ARBA" id="ARBA00005745"/>
    </source>
</evidence>
<comment type="similarity">
    <text evidence="2">Belongs to the GSP F family.</text>
</comment>
<dbReference type="PRINTS" id="PR00812">
    <property type="entry name" value="BCTERIALGSPF"/>
</dbReference>
<comment type="caution">
    <text evidence="9">The sequence shown here is derived from an EMBL/GenBank/DDBJ whole genome shotgun (WGS) entry which is preliminary data.</text>
</comment>
<dbReference type="Proteomes" id="UP000824140">
    <property type="component" value="Unassembled WGS sequence"/>
</dbReference>
<feature type="transmembrane region" description="Helical" evidence="7">
    <location>
        <begin position="116"/>
        <end position="138"/>
    </location>
</feature>
<evidence type="ECO:0000259" key="8">
    <source>
        <dbReference type="Pfam" id="PF00482"/>
    </source>
</evidence>
<sequence>MAGRSQKKLDAAALSGFCAEIALMLGSGMALYDGVEALHESAGSGPEAGVYARLSENIARTGSLGAALNADDCWPKYLAHMAEVGERTGRLEEVMEGLSGYYEREARVREAIASAAAYPMVLGAMLSVIVLVLIVKVLPVFRQVLGSMGVGMTESGLALMRLGTGAGWAVLALVVLLLLAAVALAILLRTRLRERVLASLRRCFPPVRRLSARLSSSRAASVLAMTLSGGFRPDEAMELAASVLTDPSARRAVEAARARMDEGTAFADALSDAGLFDTVHGRMIRMGIAAGREDQVMARVARACEEQVEDGIDGLVSIIEPTLVAMMCVVIGAVLLSVMLPMAGMLTSLM</sequence>
<keyword evidence="4 7" id="KW-0812">Transmembrane</keyword>
<dbReference type="Gene3D" id="1.20.81.30">
    <property type="entry name" value="Type II secretion system (T2SS), domain F"/>
    <property type="match status" value="2"/>
</dbReference>
<dbReference type="GO" id="GO:0005886">
    <property type="term" value="C:plasma membrane"/>
    <property type="evidence" value="ECO:0007669"/>
    <property type="project" value="UniProtKB-SubCell"/>
</dbReference>
<feature type="domain" description="Type II secretion system protein GspF" evidence="8">
    <location>
        <begin position="17"/>
        <end position="139"/>
    </location>
</feature>
<gene>
    <name evidence="9" type="ORF">IAA84_02485</name>
</gene>